<feature type="domain" description="Multidrug resistance protein MdtA-like barrel-sandwich hybrid" evidence="5">
    <location>
        <begin position="83"/>
        <end position="202"/>
    </location>
</feature>
<feature type="coiled-coil region" evidence="2">
    <location>
        <begin position="116"/>
        <end position="174"/>
    </location>
</feature>
<dbReference type="PANTHER" id="PTHR30469">
    <property type="entry name" value="MULTIDRUG RESISTANCE PROTEIN MDTA"/>
    <property type="match status" value="1"/>
</dbReference>
<dbReference type="Gene3D" id="1.10.287.470">
    <property type="entry name" value="Helix hairpin bin"/>
    <property type="match status" value="1"/>
</dbReference>
<dbReference type="InterPro" id="IPR058625">
    <property type="entry name" value="MdtA-like_BSH"/>
</dbReference>
<dbReference type="SUPFAM" id="SSF111369">
    <property type="entry name" value="HlyD-like secretion proteins"/>
    <property type="match status" value="1"/>
</dbReference>
<dbReference type="InterPro" id="IPR058624">
    <property type="entry name" value="MdtA-like_HH"/>
</dbReference>
<dbReference type="Pfam" id="PF25876">
    <property type="entry name" value="HH_MFP_RND"/>
    <property type="match status" value="1"/>
</dbReference>
<feature type="domain" description="CusB-like beta-barrel" evidence="6">
    <location>
        <begin position="215"/>
        <end position="284"/>
    </location>
</feature>
<sequence length="445" mass="48009">MVAKQATGKLSMNIRRRPWLTVILVCLALFVVLALIKFFQIRAAIAFGESFPEPSETVHAQTVSFSEWHDEVRVVGEVRAPQAVDIRNEVAGVVARIGAESGAEIKQGEVLLELDYAEEAAELASINADLELARKDVKRLKGLVSTRAVSQQQADEAQARLASANARVEAVRQDIANKTILAPFDGRIGLHNLQLGEYLLANTIITRAIGNSSLLWVDFAVPQSVADIEVGTTVRVQLDSGTVYSASVIAVAPALESASRSVRVRASITDAGARLKSGHFVNVLVPSGTSEQIVRLPSTAVRVDALGAYAYVLNKDDTGNWRATRRPITLRAQNGNDSIIQSGLQIRDVVATKGSFKLREGLLTNISELHDAFTEPDTVPEPGQPPQTITEPQEVTPQEVTPQEVTPQEVTPQEVTPQEVTPQQADDPRESSVPENTAAGASNNE</sequence>
<evidence type="ECO:0000259" key="5">
    <source>
        <dbReference type="Pfam" id="PF25917"/>
    </source>
</evidence>
<reference evidence="7" key="2">
    <citation type="submission" date="2020-09" db="EMBL/GenBank/DDBJ databases">
        <authorList>
            <person name="Sun Q."/>
            <person name="Kim S."/>
        </authorList>
    </citation>
    <scope>NUCLEOTIDE SEQUENCE</scope>
    <source>
        <strain evidence="7">KCTC 12711</strain>
    </source>
</reference>
<gene>
    <name evidence="7" type="ORF">GCM10008090_29410</name>
</gene>
<dbReference type="GO" id="GO:1990281">
    <property type="term" value="C:efflux pump complex"/>
    <property type="evidence" value="ECO:0007669"/>
    <property type="project" value="TreeGrafter"/>
</dbReference>
<evidence type="ECO:0000313" key="7">
    <source>
        <dbReference type="EMBL" id="GHA17824.1"/>
    </source>
</evidence>
<dbReference type="Gene3D" id="2.40.30.170">
    <property type="match status" value="1"/>
</dbReference>
<dbReference type="Proteomes" id="UP000614811">
    <property type="component" value="Unassembled WGS sequence"/>
</dbReference>
<feature type="compositionally biased region" description="Polar residues" evidence="3">
    <location>
        <begin position="433"/>
        <end position="445"/>
    </location>
</feature>
<reference evidence="7" key="1">
    <citation type="journal article" date="2014" name="Int. J. Syst. Evol. Microbiol.">
        <title>Complete genome sequence of Corynebacterium casei LMG S-19264T (=DSM 44701T), isolated from a smear-ripened cheese.</title>
        <authorList>
            <consortium name="US DOE Joint Genome Institute (JGI-PGF)"/>
            <person name="Walter F."/>
            <person name="Albersmeier A."/>
            <person name="Kalinowski J."/>
            <person name="Ruckert C."/>
        </authorList>
    </citation>
    <scope>NUCLEOTIDE SEQUENCE</scope>
    <source>
        <strain evidence="7">KCTC 12711</strain>
    </source>
</reference>
<evidence type="ECO:0000256" key="2">
    <source>
        <dbReference type="SAM" id="Coils"/>
    </source>
</evidence>
<keyword evidence="2" id="KW-0175">Coiled coil</keyword>
<name>A0A918RZT5_9GAMM</name>
<evidence type="ECO:0000259" key="4">
    <source>
        <dbReference type="Pfam" id="PF25876"/>
    </source>
</evidence>
<dbReference type="Gene3D" id="2.40.420.20">
    <property type="match status" value="1"/>
</dbReference>
<keyword evidence="8" id="KW-1185">Reference proteome</keyword>
<comment type="similarity">
    <text evidence="1">Belongs to the membrane fusion protein (MFP) (TC 8.A.1) family.</text>
</comment>
<dbReference type="Pfam" id="PF25954">
    <property type="entry name" value="Beta-barrel_RND_2"/>
    <property type="match status" value="1"/>
</dbReference>
<dbReference type="EMBL" id="BMXA01000006">
    <property type="protein sequence ID" value="GHA17824.1"/>
    <property type="molecule type" value="Genomic_DNA"/>
</dbReference>
<proteinExistence type="inferred from homology"/>
<dbReference type="Gene3D" id="2.40.50.100">
    <property type="match status" value="1"/>
</dbReference>
<accession>A0A918RZT5</accession>
<feature type="domain" description="Multidrug resistance protein MdtA-like alpha-helical hairpin" evidence="4">
    <location>
        <begin position="116"/>
        <end position="170"/>
    </location>
</feature>
<dbReference type="GO" id="GO:0015562">
    <property type="term" value="F:efflux transmembrane transporter activity"/>
    <property type="evidence" value="ECO:0007669"/>
    <property type="project" value="TreeGrafter"/>
</dbReference>
<feature type="compositionally biased region" description="Polar residues" evidence="3">
    <location>
        <begin position="386"/>
        <end position="424"/>
    </location>
</feature>
<feature type="region of interest" description="Disordered" evidence="3">
    <location>
        <begin position="373"/>
        <end position="445"/>
    </location>
</feature>
<dbReference type="NCBIfam" id="TIGR01730">
    <property type="entry name" value="RND_mfp"/>
    <property type="match status" value="1"/>
</dbReference>
<dbReference type="Pfam" id="PF25917">
    <property type="entry name" value="BSH_RND"/>
    <property type="match status" value="1"/>
</dbReference>
<protein>
    <recommendedName>
        <fullName evidence="9">Efflux RND transporter periplasmic adaptor subunit</fullName>
    </recommendedName>
</protein>
<comment type="caution">
    <text evidence="7">The sequence shown here is derived from an EMBL/GenBank/DDBJ whole genome shotgun (WGS) entry which is preliminary data.</text>
</comment>
<evidence type="ECO:0000259" key="6">
    <source>
        <dbReference type="Pfam" id="PF25954"/>
    </source>
</evidence>
<dbReference type="InterPro" id="IPR058792">
    <property type="entry name" value="Beta-barrel_RND_2"/>
</dbReference>
<evidence type="ECO:0000256" key="3">
    <source>
        <dbReference type="SAM" id="MobiDB-lite"/>
    </source>
</evidence>
<dbReference type="PANTHER" id="PTHR30469:SF11">
    <property type="entry name" value="BLL4320 PROTEIN"/>
    <property type="match status" value="1"/>
</dbReference>
<evidence type="ECO:0008006" key="9">
    <source>
        <dbReference type="Google" id="ProtNLM"/>
    </source>
</evidence>
<evidence type="ECO:0000313" key="8">
    <source>
        <dbReference type="Proteomes" id="UP000614811"/>
    </source>
</evidence>
<organism evidence="7 8">
    <name type="scientific">Arenicella chitinivorans</name>
    <dbReference type="NCBI Taxonomy" id="1329800"/>
    <lineage>
        <taxon>Bacteria</taxon>
        <taxon>Pseudomonadati</taxon>
        <taxon>Pseudomonadota</taxon>
        <taxon>Gammaproteobacteria</taxon>
        <taxon>Arenicellales</taxon>
        <taxon>Arenicellaceae</taxon>
        <taxon>Arenicella</taxon>
    </lineage>
</organism>
<dbReference type="InterPro" id="IPR006143">
    <property type="entry name" value="RND_pump_MFP"/>
</dbReference>
<evidence type="ECO:0000256" key="1">
    <source>
        <dbReference type="ARBA" id="ARBA00009477"/>
    </source>
</evidence>
<dbReference type="AlphaFoldDB" id="A0A918RZT5"/>